<keyword evidence="1" id="KW-0472">Membrane</keyword>
<accession>A0A177KP87</accession>
<feature type="transmembrane region" description="Helical" evidence="1">
    <location>
        <begin position="31"/>
        <end position="51"/>
    </location>
</feature>
<dbReference type="AlphaFoldDB" id="A0A177KP87"/>
<proteinExistence type="predicted"/>
<comment type="caution">
    <text evidence="2">The sequence shown here is derived from an EMBL/GenBank/DDBJ whole genome shotgun (WGS) entry which is preliminary data.</text>
</comment>
<organism evidence="2 3">
    <name type="scientific">Domibacillus aminovorans</name>
    <dbReference type="NCBI Taxonomy" id="29332"/>
    <lineage>
        <taxon>Bacteria</taxon>
        <taxon>Bacillati</taxon>
        <taxon>Bacillota</taxon>
        <taxon>Bacilli</taxon>
        <taxon>Bacillales</taxon>
        <taxon>Bacillaceae</taxon>
        <taxon>Domibacillus</taxon>
    </lineage>
</organism>
<feature type="transmembrane region" description="Helical" evidence="1">
    <location>
        <begin position="358"/>
        <end position="374"/>
    </location>
</feature>
<dbReference type="OrthoDB" id="244199at2"/>
<sequence length="512" mass="59740">MYFFLVKKVFLSSNIRKGGDMAKKERFVKQLHVSNSVVMMISILSIAFLLWTQLKYINSFAATWDQVDFSLALDRYDLMAMQPHFPGYPYFILGGKLVHSWIENQTAALTVFNILFYFSALFPMYQLAREYLTRSSSLFMVSLLYSSSYMLVIVNQPMSEGAAIACLWWYFWSIEKALKENNRMAKILPLFLFSVLLGIRLSYLPFAVGLLYLFYKKWAMKKYTMKQIVFHLGVAMLFQFFWVGALIFSEGSLKGFLKLSLAFTSGHFNSWGNTAVASSIPFSERAKTLVMDNVIWTGVSSQSLFLFVLYVLLIGLYFYRFRWSILKQNSAEQLAVIMSISYFFWALFAQNIDKPRHILPIAMFLLFLLLLNVLNKFSHSIILILFMMLLIGQSFNSFLLLKEQATREPATYQLASYLKKLDEPAVVYAWEETRVLEYLNVPVSYNKVETYPIFLHDQSYYTNSKILLTDKVLKGFETQEQNLTNRVEKIKEFKSNALFDPVYDRIILYEWK</sequence>
<feature type="transmembrane region" description="Helical" evidence="1">
    <location>
        <begin position="294"/>
        <end position="319"/>
    </location>
</feature>
<evidence type="ECO:0000313" key="3">
    <source>
        <dbReference type="Proteomes" id="UP000077271"/>
    </source>
</evidence>
<feature type="transmembrane region" description="Helical" evidence="1">
    <location>
        <begin position="107"/>
        <end position="128"/>
    </location>
</feature>
<evidence type="ECO:0000256" key="1">
    <source>
        <dbReference type="SAM" id="Phobius"/>
    </source>
</evidence>
<keyword evidence="1" id="KW-0812">Transmembrane</keyword>
<evidence type="ECO:0008006" key="4">
    <source>
        <dbReference type="Google" id="ProtNLM"/>
    </source>
</evidence>
<feature type="transmembrane region" description="Helical" evidence="1">
    <location>
        <begin position="381"/>
        <end position="401"/>
    </location>
</feature>
<keyword evidence="1" id="KW-1133">Transmembrane helix</keyword>
<reference evidence="2 3" key="1">
    <citation type="submission" date="2016-01" db="EMBL/GenBank/DDBJ databases">
        <title>Investigation of taxonomic status of Bacillus aminovorans.</title>
        <authorList>
            <person name="Verma A."/>
            <person name="Pal Y."/>
            <person name="Krishnamurthi S."/>
        </authorList>
    </citation>
    <scope>NUCLEOTIDE SEQUENCE [LARGE SCALE GENOMIC DNA]</scope>
    <source>
        <strain evidence="2 3">DSM 4337</strain>
    </source>
</reference>
<name>A0A177KP87_9BACI</name>
<feature type="transmembrane region" description="Helical" evidence="1">
    <location>
        <begin position="191"/>
        <end position="215"/>
    </location>
</feature>
<feature type="transmembrane region" description="Helical" evidence="1">
    <location>
        <begin position="331"/>
        <end position="352"/>
    </location>
</feature>
<gene>
    <name evidence="2" type="ORF">AWH48_09390</name>
</gene>
<protein>
    <recommendedName>
        <fullName evidence="4">Glycosyltransferase RgtA/B/C/D-like domain-containing protein</fullName>
    </recommendedName>
</protein>
<dbReference type="Proteomes" id="UP000077271">
    <property type="component" value="Unassembled WGS sequence"/>
</dbReference>
<feature type="transmembrane region" description="Helical" evidence="1">
    <location>
        <begin position="227"/>
        <end position="248"/>
    </location>
</feature>
<evidence type="ECO:0000313" key="2">
    <source>
        <dbReference type="EMBL" id="OAH54786.1"/>
    </source>
</evidence>
<dbReference type="EMBL" id="LQWZ01000033">
    <property type="protein sequence ID" value="OAH54786.1"/>
    <property type="molecule type" value="Genomic_DNA"/>
</dbReference>